<proteinExistence type="predicted"/>
<evidence type="ECO:0008006" key="4">
    <source>
        <dbReference type="Google" id="ProtNLM"/>
    </source>
</evidence>
<dbReference type="AlphaFoldDB" id="A0A923I0P0"/>
<evidence type="ECO:0000256" key="1">
    <source>
        <dbReference type="SAM" id="SignalP"/>
    </source>
</evidence>
<name>A0A923I0P0_9BURK</name>
<keyword evidence="3" id="KW-1185">Reference proteome</keyword>
<organism evidence="2 3">
    <name type="scientific">Undibacterium rugosum</name>
    <dbReference type="NCBI Taxonomy" id="2762291"/>
    <lineage>
        <taxon>Bacteria</taxon>
        <taxon>Pseudomonadati</taxon>
        <taxon>Pseudomonadota</taxon>
        <taxon>Betaproteobacteria</taxon>
        <taxon>Burkholderiales</taxon>
        <taxon>Oxalobacteraceae</taxon>
        <taxon>Undibacterium</taxon>
    </lineage>
</organism>
<comment type="caution">
    <text evidence="2">The sequence shown here is derived from an EMBL/GenBank/DDBJ whole genome shotgun (WGS) entry which is preliminary data.</text>
</comment>
<keyword evidence="1" id="KW-0732">Signal</keyword>
<gene>
    <name evidence="2" type="ORF">H8K47_09730</name>
</gene>
<feature type="signal peptide" evidence="1">
    <location>
        <begin position="1"/>
        <end position="21"/>
    </location>
</feature>
<evidence type="ECO:0000313" key="3">
    <source>
        <dbReference type="Proteomes" id="UP000612361"/>
    </source>
</evidence>
<protein>
    <recommendedName>
        <fullName evidence="4">Secretion system X translation initiation factor</fullName>
    </recommendedName>
</protein>
<feature type="chain" id="PRO_5037872182" description="Secretion system X translation initiation factor" evidence="1">
    <location>
        <begin position="22"/>
        <end position="178"/>
    </location>
</feature>
<dbReference type="RefSeq" id="WP_186881197.1">
    <property type="nucleotide sequence ID" value="NZ_JACOGG010000008.1"/>
</dbReference>
<dbReference type="EMBL" id="JACOGG010000008">
    <property type="protein sequence ID" value="MBC3935639.1"/>
    <property type="molecule type" value="Genomic_DNA"/>
</dbReference>
<sequence length="178" mass="19877">MKFRQLLLTVIVFAAAWLAFFSDKTPQSGVVEATERKNNFVPANTKSSVSSKKQEADLAVLSLTTLQPRSSFIGNSNSTTAHNTLFNQKNWSPPLSASIQSLPTEVPVAPSLPFTYIGKKFESGIWEVYLSEGDQAFVIREKDTIDERYRVEKISPPTLYLTYLPLKQTQTLPIGVFD</sequence>
<reference evidence="2" key="1">
    <citation type="submission" date="2020-08" db="EMBL/GenBank/DDBJ databases">
        <title>Novel species isolated from subtropical streams in China.</title>
        <authorList>
            <person name="Lu H."/>
        </authorList>
    </citation>
    <scope>NUCLEOTIDE SEQUENCE</scope>
    <source>
        <strain evidence="2">CY7W</strain>
    </source>
</reference>
<evidence type="ECO:0000313" key="2">
    <source>
        <dbReference type="EMBL" id="MBC3935639.1"/>
    </source>
</evidence>
<dbReference type="Proteomes" id="UP000612361">
    <property type="component" value="Unassembled WGS sequence"/>
</dbReference>
<accession>A0A923I0P0</accession>